<dbReference type="InterPro" id="IPR014030">
    <property type="entry name" value="Ketoacyl_synth_N"/>
</dbReference>
<dbReference type="Gene3D" id="3.40.366.10">
    <property type="entry name" value="Malonyl-Coenzyme A Acyl Carrier Protein, domain 2"/>
    <property type="match status" value="1"/>
</dbReference>
<dbReference type="InterPro" id="IPR036291">
    <property type="entry name" value="NAD(P)-bd_dom_sf"/>
</dbReference>
<comment type="caution">
    <text evidence="10">The sequence shown here is derived from an EMBL/GenBank/DDBJ whole genome shotgun (WGS) entry which is preliminary data.</text>
</comment>
<dbReference type="Pfam" id="PF08659">
    <property type="entry name" value="KR"/>
    <property type="match status" value="2"/>
</dbReference>
<dbReference type="InterPro" id="IPR049900">
    <property type="entry name" value="PKS_mFAS_DH"/>
</dbReference>
<keyword evidence="11" id="KW-1185">Reference proteome</keyword>
<evidence type="ECO:0000259" key="9">
    <source>
        <dbReference type="PROSITE" id="PS52019"/>
    </source>
</evidence>
<evidence type="ECO:0000256" key="2">
    <source>
        <dbReference type="ARBA" id="ARBA00022553"/>
    </source>
</evidence>
<dbReference type="SUPFAM" id="SSF52151">
    <property type="entry name" value="FabD/lysophospholipase-like"/>
    <property type="match status" value="1"/>
</dbReference>
<evidence type="ECO:0000256" key="1">
    <source>
        <dbReference type="ARBA" id="ARBA00022450"/>
    </source>
</evidence>
<dbReference type="SMART" id="SM00823">
    <property type="entry name" value="PKS_PP"/>
    <property type="match status" value="2"/>
</dbReference>
<dbReference type="GO" id="GO:0004315">
    <property type="term" value="F:3-oxoacyl-[acyl-carrier-protein] synthase activity"/>
    <property type="evidence" value="ECO:0007669"/>
    <property type="project" value="InterPro"/>
</dbReference>
<dbReference type="InterPro" id="IPR014043">
    <property type="entry name" value="Acyl_transferase_dom"/>
</dbReference>
<dbReference type="CDD" id="cd02440">
    <property type="entry name" value="AdoMet_MTases"/>
    <property type="match status" value="1"/>
</dbReference>
<keyword evidence="2" id="KW-0597">Phosphoprotein</keyword>
<evidence type="ECO:0000313" key="10">
    <source>
        <dbReference type="EMBL" id="KAB2576007.1"/>
    </source>
</evidence>
<dbReference type="GO" id="GO:0044550">
    <property type="term" value="P:secondary metabolite biosynthetic process"/>
    <property type="evidence" value="ECO:0007669"/>
    <property type="project" value="UniProtKB-ARBA"/>
</dbReference>
<dbReference type="InterPro" id="IPR057326">
    <property type="entry name" value="KR_dom"/>
</dbReference>
<feature type="region of interest" description="C-terminal hotdog fold" evidence="5">
    <location>
        <begin position="921"/>
        <end position="1064"/>
    </location>
</feature>
<evidence type="ECO:0000256" key="4">
    <source>
        <dbReference type="ARBA" id="ARBA00023268"/>
    </source>
</evidence>
<feature type="domain" description="Ketosynthase family 3 (KS3)" evidence="8">
    <location>
        <begin position="1"/>
        <end position="382"/>
    </location>
</feature>
<dbReference type="InterPro" id="IPR029063">
    <property type="entry name" value="SAM-dependent_MTases_sf"/>
</dbReference>
<evidence type="ECO:0000259" key="7">
    <source>
        <dbReference type="PROSITE" id="PS50075"/>
    </source>
</evidence>
<feature type="region of interest" description="Disordered" evidence="6">
    <location>
        <begin position="3888"/>
        <end position="3912"/>
    </location>
</feature>
<keyword evidence="4" id="KW-0511">Multifunctional enzyme</keyword>
<dbReference type="SUPFAM" id="SSF47336">
    <property type="entry name" value="ACP-like"/>
    <property type="match status" value="2"/>
</dbReference>
<dbReference type="InterPro" id="IPR049552">
    <property type="entry name" value="PKS_DH_N"/>
</dbReference>
<dbReference type="InterPro" id="IPR049551">
    <property type="entry name" value="PKS_DH_C"/>
</dbReference>
<feature type="region of interest" description="Disordered" evidence="6">
    <location>
        <begin position="3233"/>
        <end position="3264"/>
    </location>
</feature>
<dbReference type="InterPro" id="IPR009081">
    <property type="entry name" value="PP-bd_ACP"/>
</dbReference>
<dbReference type="InterPro" id="IPR013968">
    <property type="entry name" value="PKS_KR"/>
</dbReference>
<feature type="compositionally biased region" description="Low complexity" evidence="6">
    <location>
        <begin position="3889"/>
        <end position="3907"/>
    </location>
</feature>
<feature type="domain" description="Carrier" evidence="7">
    <location>
        <begin position="3264"/>
        <end position="3339"/>
    </location>
</feature>
<dbReference type="Gene3D" id="1.10.1200.10">
    <property type="entry name" value="ACP-like"/>
    <property type="match status" value="2"/>
</dbReference>
<dbReference type="CDD" id="cd00833">
    <property type="entry name" value="PKS"/>
    <property type="match status" value="3"/>
</dbReference>
<dbReference type="SMART" id="SM00827">
    <property type="entry name" value="PKS_AT"/>
    <property type="match status" value="1"/>
</dbReference>
<dbReference type="SMART" id="SM00822">
    <property type="entry name" value="PKS_KR"/>
    <property type="match status" value="2"/>
</dbReference>
<dbReference type="SUPFAM" id="SSF55048">
    <property type="entry name" value="Probable ACP-binding domain of malonyl-CoA ACP transacylase"/>
    <property type="match status" value="1"/>
</dbReference>
<dbReference type="InterPro" id="IPR014031">
    <property type="entry name" value="Ketoacyl_synth_C"/>
</dbReference>
<dbReference type="OrthoDB" id="435575at2759"/>
<dbReference type="InterPro" id="IPR016039">
    <property type="entry name" value="Thiolase-like"/>
</dbReference>
<dbReference type="InterPro" id="IPR042104">
    <property type="entry name" value="PKS_dehydratase_sf"/>
</dbReference>
<dbReference type="InterPro" id="IPR036736">
    <property type="entry name" value="ACP-like_sf"/>
</dbReference>
<dbReference type="Pfam" id="PF00550">
    <property type="entry name" value="PP-binding"/>
    <property type="match status" value="2"/>
</dbReference>
<dbReference type="InterPro" id="IPR020806">
    <property type="entry name" value="PKS_PP-bd"/>
</dbReference>
<feature type="domain" description="PKS/mFAS DH" evidence="9">
    <location>
        <begin position="771"/>
        <end position="1064"/>
    </location>
</feature>
<dbReference type="PROSITE" id="PS50075">
    <property type="entry name" value="CARRIER"/>
    <property type="match status" value="2"/>
</dbReference>
<dbReference type="Pfam" id="PF14765">
    <property type="entry name" value="PS-DH"/>
    <property type="match status" value="1"/>
</dbReference>
<name>A0A5N5DEG6_9PEZI</name>
<dbReference type="PROSITE" id="PS52004">
    <property type="entry name" value="KS3_2"/>
    <property type="match status" value="3"/>
</dbReference>
<dbReference type="SMART" id="SM00826">
    <property type="entry name" value="PKS_DH"/>
    <property type="match status" value="1"/>
</dbReference>
<accession>A0A5N5DEG6</accession>
<dbReference type="SMART" id="SM00825">
    <property type="entry name" value="PKS_KS"/>
    <property type="match status" value="3"/>
</dbReference>
<dbReference type="PANTHER" id="PTHR43775:SF37">
    <property type="entry name" value="SI:DKEY-61P9.11"/>
    <property type="match status" value="1"/>
</dbReference>
<dbReference type="InterPro" id="IPR013217">
    <property type="entry name" value="Methyltransf_12"/>
</dbReference>
<evidence type="ECO:0000256" key="6">
    <source>
        <dbReference type="SAM" id="MobiDB-lite"/>
    </source>
</evidence>
<feature type="compositionally biased region" description="Polar residues" evidence="6">
    <location>
        <begin position="2057"/>
        <end position="2067"/>
    </location>
</feature>
<feature type="domain" description="Ketosynthase family 3 (KS3)" evidence="8">
    <location>
        <begin position="3371"/>
        <end position="3815"/>
    </location>
</feature>
<dbReference type="PROSITE" id="PS00606">
    <property type="entry name" value="KS3_1"/>
    <property type="match status" value="3"/>
</dbReference>
<dbReference type="GO" id="GO:0006633">
    <property type="term" value="P:fatty acid biosynthetic process"/>
    <property type="evidence" value="ECO:0007669"/>
    <property type="project" value="InterPro"/>
</dbReference>
<gene>
    <name evidence="10" type="primary">ppsA</name>
    <name evidence="10" type="ORF">DBV05_g5452</name>
</gene>
<feature type="region of interest" description="Disordered" evidence="6">
    <location>
        <begin position="2056"/>
        <end position="2082"/>
    </location>
</feature>
<proteinExistence type="predicted"/>
<dbReference type="SUPFAM" id="SSF53901">
    <property type="entry name" value="Thiolase-like"/>
    <property type="match status" value="3"/>
</dbReference>
<dbReference type="InterPro" id="IPR016035">
    <property type="entry name" value="Acyl_Trfase/lysoPLipase"/>
</dbReference>
<feature type="active site" description="Proton donor; for dehydratase activity" evidence="5">
    <location>
        <position position="978"/>
    </location>
</feature>
<evidence type="ECO:0000256" key="3">
    <source>
        <dbReference type="ARBA" id="ARBA00022679"/>
    </source>
</evidence>
<keyword evidence="1" id="KW-0596">Phosphopantetheine</keyword>
<feature type="domain" description="Ketosynthase family 3 (KS3)" evidence="8">
    <location>
        <begin position="2088"/>
        <end position="2508"/>
    </location>
</feature>
<reference evidence="10 11" key="1">
    <citation type="journal article" date="2019" name="Sci. Rep.">
        <title>A multi-omics analysis of the grapevine pathogen Lasiodiplodia theobromae reveals that temperature affects the expression of virulence- and pathogenicity-related genes.</title>
        <authorList>
            <person name="Felix C."/>
            <person name="Meneses R."/>
            <person name="Goncalves M.F.M."/>
            <person name="Tilleman L."/>
            <person name="Duarte A.S."/>
            <person name="Jorrin-Novo J.V."/>
            <person name="Van de Peer Y."/>
            <person name="Deforce D."/>
            <person name="Van Nieuwerburgh F."/>
            <person name="Esteves A.C."/>
            <person name="Alves A."/>
        </authorList>
    </citation>
    <scope>NUCLEOTIDE SEQUENCE [LARGE SCALE GENOMIC DNA]</scope>
    <source>
        <strain evidence="10 11">LA-SOL3</strain>
    </source>
</reference>
<dbReference type="Proteomes" id="UP000325902">
    <property type="component" value="Unassembled WGS sequence"/>
</dbReference>
<dbReference type="InterPro" id="IPR020807">
    <property type="entry name" value="PKS_DH"/>
</dbReference>
<dbReference type="GO" id="GO:0004312">
    <property type="term" value="F:fatty acid synthase activity"/>
    <property type="evidence" value="ECO:0007669"/>
    <property type="project" value="TreeGrafter"/>
</dbReference>
<dbReference type="InterPro" id="IPR016036">
    <property type="entry name" value="Malonyl_transacylase_ACP-bd"/>
</dbReference>
<feature type="active site" description="Proton acceptor; for dehydratase activity" evidence="5">
    <location>
        <position position="802"/>
    </location>
</feature>
<keyword evidence="3" id="KW-0808">Transferase</keyword>
<dbReference type="Pfam" id="PF00698">
    <property type="entry name" value="Acyl_transf_1"/>
    <property type="match status" value="1"/>
</dbReference>
<evidence type="ECO:0000313" key="11">
    <source>
        <dbReference type="Proteomes" id="UP000325902"/>
    </source>
</evidence>
<dbReference type="SMART" id="SM01294">
    <property type="entry name" value="PKS_PP_betabranch"/>
    <property type="match status" value="1"/>
</dbReference>
<dbReference type="Gene3D" id="3.40.47.10">
    <property type="match status" value="3"/>
</dbReference>
<dbReference type="Pfam" id="PF21089">
    <property type="entry name" value="PKS_DH_N"/>
    <property type="match status" value="1"/>
</dbReference>
<dbReference type="EMBL" id="VCHE01000028">
    <property type="protein sequence ID" value="KAB2576007.1"/>
    <property type="molecule type" value="Genomic_DNA"/>
</dbReference>
<dbReference type="Pfam" id="PF08242">
    <property type="entry name" value="Methyltransf_12"/>
    <property type="match status" value="1"/>
</dbReference>
<feature type="region of interest" description="N-terminal hotdog fold" evidence="5">
    <location>
        <begin position="771"/>
        <end position="902"/>
    </location>
</feature>
<dbReference type="Pfam" id="PF00109">
    <property type="entry name" value="ketoacyl-synt"/>
    <property type="match status" value="3"/>
</dbReference>
<dbReference type="Gene3D" id="3.40.50.150">
    <property type="entry name" value="Vaccinia Virus protein VP39"/>
    <property type="match status" value="1"/>
</dbReference>
<dbReference type="GO" id="GO:0031177">
    <property type="term" value="F:phosphopantetheine binding"/>
    <property type="evidence" value="ECO:0007669"/>
    <property type="project" value="InterPro"/>
</dbReference>
<dbReference type="SUPFAM" id="SSF51735">
    <property type="entry name" value="NAD(P)-binding Rossmann-fold domains"/>
    <property type="match status" value="2"/>
</dbReference>
<sequence>MDDFYDPVPGTEGKSYVDQAAFIDDIDSFDRHAFNMSPSQVSQMDPQQRLALQVALEAFMDAGYKDRTKLRGSNTGVFAGVCSNDWHKVKKDPSFLGGGFDVAGGANSMIANRISFEFGLKGPSVAIDSACSSSLQAVDMARRAILGGVCDRALVLGVNLILSPDTFIGECQATMLSPSCRSKAFDDEADGFARGEGCAAIVLEKPGHGPKSDAYAELIGSASNHDGRSASLLAPNGPAQTAVINAALAEAGIAGYEVDFLETHGTGTKVGDPLEFNAFQEALAPGRSPQRPLHIGALKTNVGHLEGAAGIAGLVKAALVLQHAQVPANLHFRKLNSHIDAEGFPVVFPSQTVALPATNGPLVGSVSSWGFGGSNVHAVLRQATHTRKPQEEDIKRETGQGSVATDIAPSPGLVAMFTGQGSQSVNMASSLYRSDSTFRNCIDECAAIADDLLDRPLLSVLYPLAGDEARAAQLIEDTSYSQVCLFAVELGLFRMLQREGFCPAVVLGHSLGEFVAAHVAGCLSLRDAMRLVATRGKLLGALPRNVGSMVALVASAEEVAATIRRLQLSQCSIAAINSPRMTVVSGAKREVDEVSRSIGCVARPLKVSHAFHSPLMRPALRGFEEALANVKIRAPQPGGIQLVSCVTGRLAGVELENPSHWLSHIVDPVRFLDAVQQAHRLGGRYFVEIGPRAVLAKLVRQCITAPLTITATQDPPKDDHVAWSEAIVKVRGVVNAQLPPAVAITQPSTAPITRPAIAKRAERFPYRKTQHPLLKNRKDHSDGRVTFTVSIRHSLASLLKQHVVHGRVVIPGALHMELAASAARQVHSSSAGCIVLEDVTFSAPCVLSAEDMQGDDSGKILPSLFCTVCPSDRTISIAFGQGSPETLSPNVEAQYVILDNNSAPRTGSVGGGMNNRTSPSDEHQAAAEVYRHFELKGLQYGPHFRTLQSISGSRSQAHARHSLALVGHGMFAHPCLLDGILQTSAGLFLDTLASTPARMPFNVERIEFLRPLPSCVNVVATRTDNATDDRFLRIDLAVYSENDDELLMMVSGLQSRPAPSSGAALAPFKEAGTPIFYQQAYAHEEVRRDAPISAQSVQQVSYVVVGDRFNPIKRRLIDTLGYSTQVVELETLTPHQATSHRTNTSNVRTVVVDCRAFDESRPRLSGIDTDWEEDLATSTLAYYASLCNSEHLPDRLVHITSGALNPGPAVRTVKGAALVGMAKAFKVEQYHLPITVMALDVQDEDVTAPSLIVDEIAAAVRGDSSNGGFIQIGLRGSTRSVPVTVMAPVSCDSRSGFEDGRSSLRLQTAAEVTRLLASSTTTFEEENRAMVERFSCADAELQDVCSQLMAHAAWQTQRWEVTPHLLRTWQRYRTSPPREAFSALLERLARLRTEYPDATGNKSLLGPQLVLLESTAKQLNEVFTGRVDPLTLLFADQNQDAAGELYKSTFLARHFNKLVVAAVIDAIQTSALPADYTVQVLEIGAGTGGTASFVLPALRDLGVRVRYCFTDLSSSLLARARKNFSRYPFIEYRMLDVERPCEPQGFAPETFDIVLATNVLHATADLDAVMANVRELMLPGGRLIVSELTRVMPFADCTFGLTTGWNAHEDRYRRDGPLLSAASWFDVFRNARLQPLAHSSQESIFANQAILVAARDAAAPPSTRQRLEIHRSDATYLITGGLGGLGLLTAKTMVEQGARNIILVSRSGKPAVGSKDDWDTLNALCARSSVRLEVFGYDISDEGNVTALFSRIRSLGLPPIRGVVHSAGILQDGTFTAQTAASYRAVLKTKAAAARLLQAQLPHLDFFVSYSSVASLLGAPGQSNHTAANTLLDCAAEWQWAAAHSGSRPSFASLAVQWGAVSGVGDAARRGAADAEKRSSSVHAAIPKDTAEALIRKLFTVAFQRPVITFVPFLWHNLWKTDCKFASERFAAFKPARYLPPAGATPEASATRQGPALTVNADKPVESRPVPSAQPAAAAPALTQILDETVEDVLGRSVEPTESLVDAGVDSLGAIDFRNKLQKKIPGLRAPATLLFEHPTKAALLEFLAKHAPAAATRQTPLPQQQVPVKPAPERSEITTAVSPDRPQRELAVVGLACRLPQADSPQEFWDLLSKHPSTAFGRVPADRCDMTSVLDPSGKSRAAAYTDTGAFVRDADMFDHTAFGLPAFEAAAMDPQQRVLLEVSLRAFADAGLNRETLTGSRIGVYVGAMNFDAAFKSSQHAGEAHGAAAAAPSLLSSRLSNVFGLQGPSLTIDTACSSSLVALEMAAEALRQRKIDRALVASVNVISSTRTYVAECAAGMLSRRGVCAPFDNQADGFVRGEGAVAIVLQHLEDATGEVHAVVNGIAINHNGRTAANLTSPSPSAQESVIRAALADAAVDPAQVGYVECHGTGTKLGDPIEISALQNVFDSPSSLPQQPLFVGAAKATVGHTESAAGLVGLLKAVLVLKHGKVPPLSHINRTNEHLQLEGSRLELPKAWTQLDGSNPIAGVSSFGFSGVNCHAVLRRPDAVSLQSVRSMALPEPKLNRVWFPLTSVHSAAGIELTQDVTFKPGQVYPDNGSSVQNSAFSASFRHGLSTAFLAEKFCGASRPQALLLSLELMSAVMQPQGVNKSALALQSGVLRAPYEITSDSQSGLQAHTITDGLLGVRCTFGSLSAILATASVAPVAAAVPNQLDVQPGDDVLTNSHLGPAFYPPGVSGVHHDRSVRRVRFKFTRSKDQLYICPSHANIIQAACDVVVSLQGSEHRNPLVVGFGSLVAVPGSSKFTVDIAVRSSGDGELCLDILAIAEESKSGLHVCGLRVALASADRAAISLTKLDLRPVLDLYELSHSPSGRAWRVDGSQNRSGGFGSVNSISIDQLQTDRMAADDVAVFPATDLSATADILEKWAIKASNRHLWILCSRENHLMPALRALVQTFRLEHPRCSIGIVTGEGHVEDLVPRVPIELGPEVHIAHGGRLHLPCLLPATPTSKFQQQGRTTPNLMRGTFVITGGTGGLGLATAEALLEASAAHVALLSRSGRATKGSNERLSRLLFNEPSRLSVHQADVTDELQVTDVVRQLQSRWGSITGVFHAAGQLSGEKEGVTTKGFNSASFERHRAVKVDGLRTLLTALRNTSVEVVVGFSSTSALLGLRHQAEYAAANAAMDAVLLDEEQQQSRYQSTTRYVSLQIDAVASVGFAARTLSSGAEQEGMMPLQDFKRAIVQVAQSASGVVSLIDNRRAAVWLSRQGVKRTAAQPSPNGPFPDTKGKEAAGAKVTESPVDGSGPVPVLIRSAFEEVTGHSLESDSTPFFDAGLDSLTSVSFRHVLEDRLGCTLPTSIAFDYPNLNKLVSFLHKETAVVTRSLQEAPKSINRTTAAAISGAATSAQDDDDIVVTGMDCVFPGADGIEAFWDVLMSGKDMVAPISPDRLDLEGYNKHLLQQTEGEEEAAVTIREAAMLSYDQVFSFDHAFFGMSRRESEATDPAQRLVLRTCWQALHRAGFTRDGLEGKQVGVFVGAGPSEWSKALGFRNALTGAGSASSLLANRVSYCFGLRGPSLVVDTACSSSLVALHLARAAILRGECEAAVVCGVQVHLHPSSFEQVSRSKMVSPSDNRSKPFDAAADGYGRGEGCGAVVLVRASDAAAAVADVPPLAVLRGSAVNSDGRSASLTAPSGPSQVDVIREALADACLEPGDVAYVETHGTGTSLGDPIEFNALKSVFGSSSSSSSSSPRQQPLVLGALKGQIGHLEGAAGIASFIKAVLALNHGLAPPNVNFRRLNPAVVGDGFDFVLPTRPQPLAPVHHSRDRGSDAALAAGISSFGFGGTNAHVVVTAAAPAAEETSFRAADDGPSPAALIRRGLRLRAPHRFAPTLVEPPARSLHPRRRQPVHATTGVASPIMLSSPPPAAAVLPPRLSSPSSLSLGPSRGRGGGTFQVRFQSGGGRGPRATAAAVVPVVSTSTTTMMARSSVQEGVAGVAGSSSSTTAVHRQFRFKFSERMG</sequence>
<evidence type="ECO:0000259" key="8">
    <source>
        <dbReference type="PROSITE" id="PS52004"/>
    </source>
</evidence>
<dbReference type="InterPro" id="IPR020841">
    <property type="entry name" value="PKS_Beta-ketoAc_synthase_dom"/>
</dbReference>
<evidence type="ECO:0000256" key="5">
    <source>
        <dbReference type="PROSITE-ProRule" id="PRU01363"/>
    </source>
</evidence>
<dbReference type="Gene3D" id="3.10.129.110">
    <property type="entry name" value="Polyketide synthase dehydratase"/>
    <property type="match status" value="1"/>
</dbReference>
<dbReference type="InterPro" id="IPR001227">
    <property type="entry name" value="Ac_transferase_dom_sf"/>
</dbReference>
<feature type="domain" description="Carrier" evidence="7">
    <location>
        <begin position="1977"/>
        <end position="2052"/>
    </location>
</feature>
<organism evidence="10 11">
    <name type="scientific">Lasiodiplodia theobromae</name>
    <dbReference type="NCBI Taxonomy" id="45133"/>
    <lineage>
        <taxon>Eukaryota</taxon>
        <taxon>Fungi</taxon>
        <taxon>Dikarya</taxon>
        <taxon>Ascomycota</taxon>
        <taxon>Pezizomycotina</taxon>
        <taxon>Dothideomycetes</taxon>
        <taxon>Dothideomycetes incertae sedis</taxon>
        <taxon>Botryosphaeriales</taxon>
        <taxon>Botryosphaeriaceae</taxon>
        <taxon>Lasiodiplodia</taxon>
    </lineage>
</organism>
<dbReference type="InterPro" id="IPR050091">
    <property type="entry name" value="PKS_NRPS_Biosynth_Enz"/>
</dbReference>
<dbReference type="InterPro" id="IPR018201">
    <property type="entry name" value="Ketoacyl_synth_AS"/>
</dbReference>
<dbReference type="Pfam" id="PF02801">
    <property type="entry name" value="Ketoacyl-synt_C"/>
    <property type="match status" value="3"/>
</dbReference>
<protein>
    <submittedName>
        <fullName evidence="10">Phthiocerol synthesis polyketide synthase type I PpsA</fullName>
    </submittedName>
</protein>
<dbReference type="PANTHER" id="PTHR43775">
    <property type="entry name" value="FATTY ACID SYNTHASE"/>
    <property type="match status" value="1"/>
</dbReference>
<dbReference type="SUPFAM" id="SSF53335">
    <property type="entry name" value="S-adenosyl-L-methionine-dependent methyltransferases"/>
    <property type="match status" value="1"/>
</dbReference>
<dbReference type="PROSITE" id="PS52019">
    <property type="entry name" value="PKS_MFAS_DH"/>
    <property type="match status" value="1"/>
</dbReference>
<dbReference type="Gene3D" id="3.40.50.720">
    <property type="entry name" value="NAD(P)-binding Rossmann-like Domain"/>
    <property type="match status" value="3"/>
</dbReference>